<evidence type="ECO:0000256" key="1">
    <source>
        <dbReference type="SAM" id="MobiDB-lite"/>
    </source>
</evidence>
<dbReference type="Pfam" id="PF03399">
    <property type="entry name" value="SAC3_GANP"/>
    <property type="match status" value="1"/>
</dbReference>
<proteinExistence type="predicted"/>
<evidence type="ECO:0000313" key="4">
    <source>
        <dbReference type="Proteomes" id="UP000319801"/>
    </source>
</evidence>
<reference evidence="3 4" key="1">
    <citation type="journal article" date="2019" name="Genome Biol. Evol.">
        <title>Whole-Genome Sequencing of the Giant Devil Catfish, Bagarius yarrelli.</title>
        <authorList>
            <person name="Jiang W."/>
            <person name="Lv Y."/>
            <person name="Cheng L."/>
            <person name="Yang K."/>
            <person name="Chao B."/>
            <person name="Wang X."/>
            <person name="Li Y."/>
            <person name="Pan X."/>
            <person name="You X."/>
            <person name="Zhang Y."/>
            <person name="Yang J."/>
            <person name="Li J."/>
            <person name="Zhang X."/>
            <person name="Liu S."/>
            <person name="Sun C."/>
            <person name="Yang J."/>
            <person name="Shi Q."/>
        </authorList>
    </citation>
    <scope>NUCLEOTIDE SEQUENCE [LARGE SCALE GENOMIC DNA]</scope>
    <source>
        <strain evidence="3">JWS20170419001</strain>
        <tissue evidence="3">Muscle</tissue>
    </source>
</reference>
<dbReference type="PANTHER" id="PTHR12436:SF38">
    <property type="entry name" value="SAC3 DOMAIN-CONTAINING PROTEIN 1"/>
    <property type="match status" value="1"/>
</dbReference>
<dbReference type="EMBL" id="VCAZ01000078">
    <property type="protein sequence ID" value="TSP68476.1"/>
    <property type="molecule type" value="Genomic_DNA"/>
</dbReference>
<dbReference type="Proteomes" id="UP000319801">
    <property type="component" value="Unassembled WGS sequence"/>
</dbReference>
<dbReference type="AlphaFoldDB" id="A0A556UYI3"/>
<sequence length="364" mass="42152">MHRKQRCERRGGPERHGDKTKTGESIPYGTCTTMCPISEVRRRETQRQLHFFEMECGTEKERMPRADLSRMVKEYSRPAAGKDSTRACDLRPPDVLLRTVCYLVDEIAASPARQSWIEVYNFVFDRLRSVRQDMVIQRVSGWECVAVLERTVRFHLYASYRLCGVPLRLYDPHINDTHLQECLSWLMECYSKGQYEHQAEFQALCLLYNLGNTRTLQCALELSKNVRLSPPVQLALTINRAYIERNPVRLLRLAQKLDFIQACAFHKHLLSCRKDLLLLYSHGHNNRNCRFPIKKLADVLFLECSLVARLCQAHGLQVNQDCVVFSKAAFCRSPCKELQCAQMHKLVDDKQEFISVSSIIHGIS</sequence>
<feature type="region of interest" description="Disordered" evidence="1">
    <location>
        <begin position="1"/>
        <end position="25"/>
    </location>
</feature>
<protein>
    <submittedName>
        <fullName evidence="3">SAC3 domain-containing protein 1</fullName>
    </submittedName>
</protein>
<gene>
    <name evidence="3" type="ORF">Baya_10961</name>
</gene>
<dbReference type="InterPro" id="IPR005062">
    <property type="entry name" value="SAC3/GANP/THP3_conserved"/>
</dbReference>
<dbReference type="InterPro" id="IPR045107">
    <property type="entry name" value="SAC3/GANP/THP3"/>
</dbReference>
<name>A0A556UYI3_BAGYA</name>
<feature type="compositionally biased region" description="Basic and acidic residues" evidence="1">
    <location>
        <begin position="8"/>
        <end position="22"/>
    </location>
</feature>
<dbReference type="GO" id="GO:0051298">
    <property type="term" value="P:centrosome duplication"/>
    <property type="evidence" value="ECO:0007669"/>
    <property type="project" value="TreeGrafter"/>
</dbReference>
<dbReference type="GO" id="GO:0005813">
    <property type="term" value="C:centrosome"/>
    <property type="evidence" value="ECO:0007669"/>
    <property type="project" value="TreeGrafter"/>
</dbReference>
<dbReference type="FunFam" id="1.25.40.990:FF:000016">
    <property type="entry name" value="Si:zfos-452g4.1"/>
    <property type="match status" value="1"/>
</dbReference>
<evidence type="ECO:0000313" key="3">
    <source>
        <dbReference type="EMBL" id="TSP68476.1"/>
    </source>
</evidence>
<comment type="caution">
    <text evidence="3">The sequence shown here is derived from an EMBL/GenBank/DDBJ whole genome shotgun (WGS) entry which is preliminary data.</text>
</comment>
<organism evidence="3 4">
    <name type="scientific">Bagarius yarrelli</name>
    <name type="common">Goonch</name>
    <name type="synonym">Bagrus yarrelli</name>
    <dbReference type="NCBI Taxonomy" id="175774"/>
    <lineage>
        <taxon>Eukaryota</taxon>
        <taxon>Metazoa</taxon>
        <taxon>Chordata</taxon>
        <taxon>Craniata</taxon>
        <taxon>Vertebrata</taxon>
        <taxon>Euteleostomi</taxon>
        <taxon>Actinopterygii</taxon>
        <taxon>Neopterygii</taxon>
        <taxon>Teleostei</taxon>
        <taxon>Ostariophysi</taxon>
        <taxon>Siluriformes</taxon>
        <taxon>Sisoridae</taxon>
        <taxon>Sisorinae</taxon>
        <taxon>Bagarius</taxon>
    </lineage>
</organism>
<feature type="domain" description="SAC3/GANP/THP3 conserved" evidence="2">
    <location>
        <begin position="34"/>
        <end position="320"/>
    </location>
</feature>
<dbReference type="PANTHER" id="PTHR12436">
    <property type="entry name" value="80 KDA MCM3-ASSOCIATED PROTEIN"/>
    <property type="match status" value="1"/>
</dbReference>
<dbReference type="GO" id="GO:0051225">
    <property type="term" value="P:spindle assembly"/>
    <property type="evidence" value="ECO:0007669"/>
    <property type="project" value="TreeGrafter"/>
</dbReference>
<dbReference type="Gene3D" id="1.25.40.990">
    <property type="match status" value="1"/>
</dbReference>
<dbReference type="GO" id="GO:0005819">
    <property type="term" value="C:spindle"/>
    <property type="evidence" value="ECO:0007669"/>
    <property type="project" value="TreeGrafter"/>
</dbReference>
<accession>A0A556UYI3</accession>
<evidence type="ECO:0000259" key="2">
    <source>
        <dbReference type="Pfam" id="PF03399"/>
    </source>
</evidence>
<dbReference type="GO" id="GO:0005634">
    <property type="term" value="C:nucleus"/>
    <property type="evidence" value="ECO:0007669"/>
    <property type="project" value="TreeGrafter"/>
</dbReference>
<keyword evidence="4" id="KW-1185">Reference proteome</keyword>
<dbReference type="OrthoDB" id="264795at2759"/>